<dbReference type="Proteomes" id="UP000231192">
    <property type="component" value="Unassembled WGS sequence"/>
</dbReference>
<accession>A0A2H0UBN0</accession>
<dbReference type="SUPFAM" id="SSF49503">
    <property type="entry name" value="Cupredoxins"/>
    <property type="match status" value="1"/>
</dbReference>
<organism evidence="1 2">
    <name type="scientific">Candidatus Kaiserbacteria bacterium CG10_big_fil_rev_8_21_14_0_10_51_14</name>
    <dbReference type="NCBI Taxonomy" id="1974610"/>
    <lineage>
        <taxon>Bacteria</taxon>
        <taxon>Candidatus Kaiseribacteriota</taxon>
    </lineage>
</organism>
<protein>
    <recommendedName>
        <fullName evidence="3">EfeO-type cupredoxin-like domain-containing protein</fullName>
    </recommendedName>
</protein>
<evidence type="ECO:0000313" key="1">
    <source>
        <dbReference type="EMBL" id="PIR83819.1"/>
    </source>
</evidence>
<evidence type="ECO:0008006" key="3">
    <source>
        <dbReference type="Google" id="ProtNLM"/>
    </source>
</evidence>
<dbReference type="AlphaFoldDB" id="A0A2H0UBN0"/>
<proteinExistence type="predicted"/>
<evidence type="ECO:0000313" key="2">
    <source>
        <dbReference type="Proteomes" id="UP000231192"/>
    </source>
</evidence>
<comment type="caution">
    <text evidence="1">The sequence shown here is derived from an EMBL/GenBank/DDBJ whole genome shotgun (WGS) entry which is preliminary data.</text>
</comment>
<dbReference type="InterPro" id="IPR008972">
    <property type="entry name" value="Cupredoxin"/>
</dbReference>
<sequence length="504" mass="56714">MNTTGMRRAAPLVFVALAVAVLFMLFPEREDALDWTGREEITILLTEHGFEPESVFITRGTNVVFVSERGNEFWPASDLHPFHTIYSAFDAKRPLSPDESWSFVFEKDGHWSFHDHIDALATGAIIVIPPGAVADERYDVIPECDQESLDGRRACWKLRIKYTLEKKDLAAAFDEIQRVYEDQADFREDCHLYAHDLGIVAYQRYGDDIPFTPKIATCGQGFYHGYMEAFLSWHEGDVVAASEFCEHARERLGTVFPLSGPQCHHGIGHGQMEYLLATRLDLLRDLPQLVGIGITDCGKLPDDDAQFRCASGIYAVMKDWVNIQDLFHVYPEFFSLADPYALCRYVSEDWAKRACAWELSKEVYLLAEKDPDIAFPAEISAGQAWEPKYLDLMIRSTAFLIGEVGITLSDEELAASCRSIREQQFKIWCIQGIEQGLLFNGHPGGNEVERSVRFCRSDVLSDAEREGCEEVLVSYMQGAYGTTGQKSACEALRALDLSSAGCET</sequence>
<dbReference type="Gene3D" id="2.60.40.420">
    <property type="entry name" value="Cupredoxins - blue copper proteins"/>
    <property type="match status" value="1"/>
</dbReference>
<name>A0A2H0UBN0_9BACT</name>
<gene>
    <name evidence="1" type="ORF">COU18_02430</name>
</gene>
<reference evidence="2" key="1">
    <citation type="submission" date="2017-09" db="EMBL/GenBank/DDBJ databases">
        <title>Depth-based differentiation of microbial function through sediment-hosted aquifers and enrichment of novel symbionts in the deep terrestrial subsurface.</title>
        <authorList>
            <person name="Probst A.J."/>
            <person name="Ladd B."/>
            <person name="Jarett J.K."/>
            <person name="Geller-Mcgrath D.E."/>
            <person name="Sieber C.M.K."/>
            <person name="Emerson J.B."/>
            <person name="Anantharaman K."/>
            <person name="Thomas B.C."/>
            <person name="Malmstrom R."/>
            <person name="Stieglmeier M."/>
            <person name="Klingl A."/>
            <person name="Woyke T."/>
            <person name="Ryan C.M."/>
            <person name="Banfield J.F."/>
        </authorList>
    </citation>
    <scope>NUCLEOTIDE SEQUENCE [LARGE SCALE GENOMIC DNA]</scope>
</reference>
<dbReference type="EMBL" id="PFBK01000007">
    <property type="protein sequence ID" value="PIR83819.1"/>
    <property type="molecule type" value="Genomic_DNA"/>
</dbReference>